<sequence length="138" mass="15110">MVSKSSKAIQMLFIVACIAIRVTIGLAQLPDPVPSLENWEPGCWEYFPAVEVCVYEIYWFLKMGKTGYVGPDCCKTINVVSEKCSWKLFPSISFMPEIVQSYCGQPTSQGGAPAPVGISPSVSVEPTPEQEVLSLDNK</sequence>
<keyword evidence="2" id="KW-1185">Reference proteome</keyword>
<organism evidence="1 2">
    <name type="scientific">Camellia lanceoleosa</name>
    <dbReference type="NCBI Taxonomy" id="1840588"/>
    <lineage>
        <taxon>Eukaryota</taxon>
        <taxon>Viridiplantae</taxon>
        <taxon>Streptophyta</taxon>
        <taxon>Embryophyta</taxon>
        <taxon>Tracheophyta</taxon>
        <taxon>Spermatophyta</taxon>
        <taxon>Magnoliopsida</taxon>
        <taxon>eudicotyledons</taxon>
        <taxon>Gunneridae</taxon>
        <taxon>Pentapetalae</taxon>
        <taxon>asterids</taxon>
        <taxon>Ericales</taxon>
        <taxon>Theaceae</taxon>
        <taxon>Camellia</taxon>
    </lineage>
</organism>
<dbReference type="EMBL" id="CM045771">
    <property type="protein sequence ID" value="KAI7987973.1"/>
    <property type="molecule type" value="Genomic_DNA"/>
</dbReference>
<comment type="caution">
    <text evidence="1">The sequence shown here is derived from an EMBL/GenBank/DDBJ whole genome shotgun (WGS) entry which is preliminary data.</text>
</comment>
<evidence type="ECO:0000313" key="2">
    <source>
        <dbReference type="Proteomes" id="UP001060215"/>
    </source>
</evidence>
<proteinExistence type="predicted"/>
<name>A0ACC0FGP0_9ERIC</name>
<reference evidence="1 2" key="1">
    <citation type="journal article" date="2022" name="Plant J.">
        <title>Chromosome-level genome of Camellia lanceoleosa provides a valuable resource for understanding genome evolution and self-incompatibility.</title>
        <authorList>
            <person name="Gong W."/>
            <person name="Xiao S."/>
            <person name="Wang L."/>
            <person name="Liao Z."/>
            <person name="Chang Y."/>
            <person name="Mo W."/>
            <person name="Hu G."/>
            <person name="Li W."/>
            <person name="Zhao G."/>
            <person name="Zhu H."/>
            <person name="Hu X."/>
            <person name="Ji K."/>
            <person name="Xiang X."/>
            <person name="Song Q."/>
            <person name="Yuan D."/>
            <person name="Jin S."/>
            <person name="Zhang L."/>
        </authorList>
    </citation>
    <scope>NUCLEOTIDE SEQUENCE [LARGE SCALE GENOMIC DNA]</scope>
    <source>
        <strain evidence="1">SQ_2022a</strain>
    </source>
</reference>
<gene>
    <name evidence="1" type="ORF">LOK49_LG13G00150</name>
</gene>
<protein>
    <submittedName>
        <fullName evidence="1">Egg cell-secreted protein 1.4</fullName>
    </submittedName>
</protein>
<evidence type="ECO:0000313" key="1">
    <source>
        <dbReference type="EMBL" id="KAI7987973.1"/>
    </source>
</evidence>
<accession>A0ACC0FGP0</accession>
<dbReference type="Proteomes" id="UP001060215">
    <property type="component" value="Chromosome 14"/>
</dbReference>